<proteinExistence type="predicted"/>
<keyword evidence="3" id="KW-0472">Membrane</keyword>
<protein>
    <submittedName>
        <fullName evidence="4">Sortase family protein</fullName>
    </submittedName>
</protein>
<name>A0A554JD43_9BACT</name>
<evidence type="ECO:0000313" key="5">
    <source>
        <dbReference type="Proteomes" id="UP000319613"/>
    </source>
</evidence>
<dbReference type="InterPro" id="IPR023365">
    <property type="entry name" value="Sortase_dom-sf"/>
</dbReference>
<dbReference type="Proteomes" id="UP000319613">
    <property type="component" value="Unassembled WGS sequence"/>
</dbReference>
<dbReference type="Pfam" id="PF04203">
    <property type="entry name" value="Sortase"/>
    <property type="match status" value="1"/>
</dbReference>
<evidence type="ECO:0000313" key="4">
    <source>
        <dbReference type="EMBL" id="TSC66221.1"/>
    </source>
</evidence>
<dbReference type="Gene3D" id="2.40.260.10">
    <property type="entry name" value="Sortase"/>
    <property type="match status" value="1"/>
</dbReference>
<evidence type="ECO:0000256" key="3">
    <source>
        <dbReference type="SAM" id="Phobius"/>
    </source>
</evidence>
<keyword evidence="1" id="KW-0378">Hydrolase</keyword>
<accession>A0A554JD43</accession>
<evidence type="ECO:0000256" key="1">
    <source>
        <dbReference type="ARBA" id="ARBA00022801"/>
    </source>
</evidence>
<sequence>MELPQGTHDLYQHLGAHGHNDHDASSEHASVNHEEHDVVEHGTEVKTSPLIEHDPESRTTTLRVSQIPVVKILKKVAPYAIVFVVAIGLFLLLLTNFSFKSLFTSSSTAKPKVITQYTNLEGYNKWISGYFYEVTDSSILAPDYDISGNGLTNYQKFMLGLNPKRKDTLGLGITDTQALINGINPLTGSAMPEEQKKLVAQYIDLELVSNKLSLATSQASGLVAGASSNVSETRNVVVINQTENGLLTIPTLGITAPIVWTSDVKNFDKDLQSGVIHYPGTAMPGEIGTSYISGHSSNYVWAKGDYNKIFETLANLKQYDSFSISVNDEAGKKITFHYVVTGSSIYKADDQAQFASQGKSVVALSTCWPIGTTSKRLVVFAELSQVER</sequence>
<dbReference type="GO" id="GO:0016787">
    <property type="term" value="F:hydrolase activity"/>
    <property type="evidence" value="ECO:0007669"/>
    <property type="project" value="UniProtKB-KW"/>
</dbReference>
<organism evidence="4 5">
    <name type="scientific">Candidatus Doudnabacteria bacterium Gr01-1014_77</name>
    <dbReference type="NCBI Taxonomy" id="2017133"/>
    <lineage>
        <taxon>Bacteria</taxon>
        <taxon>Candidatus Doudnaibacteriota</taxon>
    </lineage>
</organism>
<gene>
    <name evidence="4" type="ORF">G01um101477_167</name>
</gene>
<reference evidence="4 5" key="1">
    <citation type="submission" date="2017-07" db="EMBL/GenBank/DDBJ databases">
        <title>Mechanisms for carbon and nitrogen cycling indicate functional differentiation within the Candidate Phyla Radiation.</title>
        <authorList>
            <person name="Danczak R.E."/>
            <person name="Johnston M.D."/>
            <person name="Kenah C."/>
            <person name="Slattery M."/>
            <person name="Wrighton K.C."/>
            <person name="Wilkins M.J."/>
        </authorList>
    </citation>
    <scope>NUCLEOTIDE SEQUENCE [LARGE SCALE GENOMIC DNA]</scope>
    <source>
        <strain evidence="4">Gr01-1014_77</strain>
    </source>
</reference>
<dbReference type="InterPro" id="IPR005754">
    <property type="entry name" value="Sortase"/>
</dbReference>
<dbReference type="SUPFAM" id="SSF63817">
    <property type="entry name" value="Sortase"/>
    <property type="match status" value="1"/>
</dbReference>
<keyword evidence="3" id="KW-0812">Transmembrane</keyword>
<feature type="region of interest" description="Disordered" evidence="2">
    <location>
        <begin position="11"/>
        <end position="33"/>
    </location>
</feature>
<dbReference type="AlphaFoldDB" id="A0A554JD43"/>
<dbReference type="EMBL" id="VMFF01000011">
    <property type="protein sequence ID" value="TSC66221.1"/>
    <property type="molecule type" value="Genomic_DNA"/>
</dbReference>
<feature type="compositionally biased region" description="Basic and acidic residues" evidence="2">
    <location>
        <begin position="18"/>
        <end position="33"/>
    </location>
</feature>
<feature type="transmembrane region" description="Helical" evidence="3">
    <location>
        <begin position="76"/>
        <end position="99"/>
    </location>
</feature>
<evidence type="ECO:0000256" key="2">
    <source>
        <dbReference type="SAM" id="MobiDB-lite"/>
    </source>
</evidence>
<keyword evidence="3" id="KW-1133">Transmembrane helix</keyword>
<comment type="caution">
    <text evidence="4">The sequence shown here is derived from an EMBL/GenBank/DDBJ whole genome shotgun (WGS) entry which is preliminary data.</text>
</comment>